<keyword evidence="5" id="KW-0560">Oxidoreductase</keyword>
<evidence type="ECO:0000259" key="8">
    <source>
        <dbReference type="PROSITE" id="PS51085"/>
    </source>
</evidence>
<dbReference type="GO" id="GO:0051537">
    <property type="term" value="F:2 iron, 2 sulfur cluster binding"/>
    <property type="evidence" value="ECO:0007669"/>
    <property type="project" value="UniProtKB-KW"/>
</dbReference>
<dbReference type="PANTHER" id="PTHR11908">
    <property type="entry name" value="XANTHINE DEHYDROGENASE"/>
    <property type="match status" value="1"/>
</dbReference>
<dbReference type="PROSITE" id="PS00197">
    <property type="entry name" value="2FE2S_FER_1"/>
    <property type="match status" value="1"/>
</dbReference>
<protein>
    <submittedName>
        <fullName evidence="9">2Fe-2S iron-sulfur cluster binding domain-containing protein</fullName>
    </submittedName>
</protein>
<dbReference type="InterPro" id="IPR001041">
    <property type="entry name" value="2Fe-2S_ferredoxin-type"/>
</dbReference>
<dbReference type="Gene3D" id="3.30.365.10">
    <property type="entry name" value="Aldehyde oxidase/xanthine dehydrogenase, molybdopterin binding domain"/>
    <property type="match status" value="4"/>
</dbReference>
<dbReference type="Proteomes" id="UP000295606">
    <property type="component" value="Unassembled WGS sequence"/>
</dbReference>
<organism evidence="9 10">
    <name type="scientific">Paraburkholderia guartelaensis</name>
    <dbReference type="NCBI Taxonomy" id="2546446"/>
    <lineage>
        <taxon>Bacteria</taxon>
        <taxon>Pseudomonadati</taxon>
        <taxon>Pseudomonadota</taxon>
        <taxon>Betaproteobacteria</taxon>
        <taxon>Burkholderiales</taxon>
        <taxon>Burkholderiaceae</taxon>
        <taxon>Paraburkholderia</taxon>
    </lineage>
</organism>
<dbReference type="Gene3D" id="1.10.150.120">
    <property type="entry name" value="[2Fe-2S]-binding domain"/>
    <property type="match status" value="1"/>
</dbReference>
<keyword evidence="4" id="KW-0479">Metal-binding</keyword>
<dbReference type="Pfam" id="PF01799">
    <property type="entry name" value="Fer2_2"/>
    <property type="match status" value="1"/>
</dbReference>
<dbReference type="InterPro" id="IPR046867">
    <property type="entry name" value="AldOxase/xan_DH_MoCoBD2"/>
</dbReference>
<dbReference type="Gene3D" id="3.10.20.30">
    <property type="match status" value="1"/>
</dbReference>
<evidence type="ECO:0000313" key="9">
    <source>
        <dbReference type="EMBL" id="TDG05967.1"/>
    </source>
</evidence>
<name>A0A4R5LC39_9BURK</name>
<dbReference type="SUPFAM" id="SSF54665">
    <property type="entry name" value="CO dehydrogenase molybdoprotein N-domain-like"/>
    <property type="match status" value="1"/>
</dbReference>
<evidence type="ECO:0000256" key="1">
    <source>
        <dbReference type="ARBA" id="ARBA00006849"/>
    </source>
</evidence>
<dbReference type="InterPro" id="IPR012675">
    <property type="entry name" value="Beta-grasp_dom_sf"/>
</dbReference>
<dbReference type="Pfam" id="PF02738">
    <property type="entry name" value="MoCoBD_1"/>
    <property type="match status" value="1"/>
</dbReference>
<proteinExistence type="inferred from homology"/>
<evidence type="ECO:0000256" key="4">
    <source>
        <dbReference type="ARBA" id="ARBA00022723"/>
    </source>
</evidence>
<dbReference type="InterPro" id="IPR036856">
    <property type="entry name" value="Ald_Oxase/Xan_DH_a/b_sf"/>
</dbReference>
<dbReference type="InterPro" id="IPR008274">
    <property type="entry name" value="AldOxase/xan_DH_MoCoBD1"/>
</dbReference>
<keyword evidence="3" id="KW-0001">2Fe-2S</keyword>
<dbReference type="EMBL" id="SMOD01000017">
    <property type="protein sequence ID" value="TDG05967.1"/>
    <property type="molecule type" value="Genomic_DNA"/>
</dbReference>
<gene>
    <name evidence="9" type="ORF">E1N52_22265</name>
</gene>
<dbReference type="SUPFAM" id="SSF47741">
    <property type="entry name" value="CO dehydrogenase ISP C-domain like"/>
    <property type="match status" value="1"/>
</dbReference>
<sequence length="981" mass="105304">MDQRIEFVDQERIAFELNGQALTCDIDPRVTLGDFLRHQLGKTGTHYGCEHGVCGACTVLVDGRSMRSCLQLCGQVDGRKVTTVEGLANADGSLGILQQAFQDRHALQCGYCTPGMLTTLTEFLRANPDPSEAEVRDAISGNICRCTGYQAIVEAALLAAARTRGEPDPVFGLVTAHSKNSAPLTDSAVDARYVGKPVKRTEDPALLKGEGQFVDDIHLHGTLHCCFVRSSHAHARIKHVDTQAAKAVPGVQHVWTFADLDEALRRPLPVLAPTHMLNEPRMWSPLAADEVCYVGEAVAVVLAESRYIAEDAANLVQIDYEVVPVASDIRKIFDPDAPRAHSDVATNLLLDMPFAFGEVDSAFASAAHVVKREIFHHRGTAHPMECRATLARLDGGTGDLTVWNSGQAPHLERRLLAQALGYDEAKIRVIMPDVGGAFGPKGIAYPEEFVVASAALRLGVPVKWTEDRREHFLSITQERDQLWHLEMALDDDGKILGVRGSVVHDNGAYVPWGIVVPIIAVTSSLGPYVVPAFHVKLKVACTNMVPTTPVRGAGRPKAVFAMERMLDAAADQLGLTRLEIRRRNFLQPEQLPYKTGLIFRDGSQMVYDSGNYPETQEKAVELAGLDAFRARQEDARTRQRYLGIGFANYVEGCGLGPYEGAEVTLQNDGRIHLDVGGAGAQGQGMKTIFAQIAADQLGVEMDAITVVVGDTGKLAMGVGTFASRITVNAGNAVHVACGKLAGKIRALAANALRVPLDQIEIARGVVCARGQPEKALPLGKIAQMSYGIPGFTLPDGLDAGMTVTHYFSPKASVYANGTAFAEVEVDIGTGYVKVLRYGVAHDCGNVINPMLVEGQVIGAISHGIGNTLLERHAYDENAQPLATNFAEFLLPTALDMPSHIAMAHLVSPSPNNPLGVKGAGEGGTIPASAAIVSAIEDALSRWSIRFDETPVLPEMIFDRLHAAGAYSDAAPVHTSNEELAG</sequence>
<accession>A0A4R5LC39</accession>
<evidence type="ECO:0000256" key="7">
    <source>
        <dbReference type="ARBA" id="ARBA00023014"/>
    </source>
</evidence>
<dbReference type="PANTHER" id="PTHR11908:SF132">
    <property type="entry name" value="ALDEHYDE OXIDASE 1-RELATED"/>
    <property type="match status" value="1"/>
</dbReference>
<dbReference type="InterPro" id="IPR036010">
    <property type="entry name" value="2Fe-2S_ferredoxin-like_sf"/>
</dbReference>
<dbReference type="AlphaFoldDB" id="A0A4R5LC39"/>
<dbReference type="FunFam" id="3.10.20.30:FF:000020">
    <property type="entry name" value="Xanthine dehydrogenase iron-sulfur subunit"/>
    <property type="match status" value="1"/>
</dbReference>
<dbReference type="CDD" id="cd00207">
    <property type="entry name" value="fer2"/>
    <property type="match status" value="1"/>
</dbReference>
<dbReference type="Pfam" id="PF20256">
    <property type="entry name" value="MoCoBD_2"/>
    <property type="match status" value="1"/>
</dbReference>
<comment type="caution">
    <text evidence="9">The sequence shown here is derived from an EMBL/GenBank/DDBJ whole genome shotgun (WGS) entry which is preliminary data.</text>
</comment>
<dbReference type="RefSeq" id="WP_133184894.1">
    <property type="nucleotide sequence ID" value="NZ_SMOD01000017.1"/>
</dbReference>
<evidence type="ECO:0000256" key="3">
    <source>
        <dbReference type="ARBA" id="ARBA00022714"/>
    </source>
</evidence>
<keyword evidence="2" id="KW-0500">Molybdenum</keyword>
<dbReference type="InterPro" id="IPR036884">
    <property type="entry name" value="2Fe-2S-bd_dom_sf"/>
</dbReference>
<evidence type="ECO:0000256" key="2">
    <source>
        <dbReference type="ARBA" id="ARBA00022505"/>
    </source>
</evidence>
<dbReference type="Pfam" id="PF00111">
    <property type="entry name" value="Fer2"/>
    <property type="match status" value="1"/>
</dbReference>
<dbReference type="InterPro" id="IPR002888">
    <property type="entry name" value="2Fe-2S-bd"/>
</dbReference>
<evidence type="ECO:0000313" key="10">
    <source>
        <dbReference type="Proteomes" id="UP000295606"/>
    </source>
</evidence>
<keyword evidence="7" id="KW-0411">Iron-sulfur</keyword>
<dbReference type="GO" id="GO:0005506">
    <property type="term" value="F:iron ion binding"/>
    <property type="evidence" value="ECO:0007669"/>
    <property type="project" value="InterPro"/>
</dbReference>
<evidence type="ECO:0000256" key="6">
    <source>
        <dbReference type="ARBA" id="ARBA00023004"/>
    </source>
</evidence>
<dbReference type="SUPFAM" id="SSF54292">
    <property type="entry name" value="2Fe-2S ferredoxin-like"/>
    <property type="match status" value="1"/>
</dbReference>
<dbReference type="GO" id="GO:0016491">
    <property type="term" value="F:oxidoreductase activity"/>
    <property type="evidence" value="ECO:0007669"/>
    <property type="project" value="UniProtKB-KW"/>
</dbReference>
<dbReference type="PIRSF" id="PIRSF000127">
    <property type="entry name" value="Xanthine_DH"/>
    <property type="match status" value="1"/>
</dbReference>
<dbReference type="PROSITE" id="PS51085">
    <property type="entry name" value="2FE2S_FER_2"/>
    <property type="match status" value="1"/>
</dbReference>
<evidence type="ECO:0000256" key="5">
    <source>
        <dbReference type="ARBA" id="ARBA00023002"/>
    </source>
</evidence>
<dbReference type="Pfam" id="PF01315">
    <property type="entry name" value="Ald_Xan_dh_C"/>
    <property type="match status" value="1"/>
</dbReference>
<dbReference type="OrthoDB" id="221297at2"/>
<keyword evidence="6" id="KW-0408">Iron</keyword>
<dbReference type="Gene3D" id="3.90.1170.50">
    <property type="entry name" value="Aldehyde oxidase/xanthine dehydrogenase, a/b hammerhead"/>
    <property type="match status" value="1"/>
</dbReference>
<feature type="domain" description="2Fe-2S ferredoxin-type" evidence="8">
    <location>
        <begin position="11"/>
        <end position="87"/>
    </location>
</feature>
<dbReference type="SUPFAM" id="SSF56003">
    <property type="entry name" value="Molybdenum cofactor-binding domain"/>
    <property type="match status" value="1"/>
</dbReference>
<dbReference type="InterPro" id="IPR006058">
    <property type="entry name" value="2Fe2S_fd_BS"/>
</dbReference>
<dbReference type="SMART" id="SM01008">
    <property type="entry name" value="Ald_Xan_dh_C"/>
    <property type="match status" value="1"/>
</dbReference>
<reference evidence="9 10" key="1">
    <citation type="submission" date="2019-03" db="EMBL/GenBank/DDBJ databases">
        <title>Paraburkholderia sp. isolated from native Mimosa gymnas in Guartela State Park, Brazil.</title>
        <authorList>
            <person name="Paulitsch F."/>
            <person name="Hungria M."/>
            <person name="Delamuta J.R.M."/>
            <person name="Ribeiro R.A."/>
            <person name="Dall'Agnol R."/>
            <person name="Silva J.S.B."/>
        </authorList>
    </citation>
    <scope>NUCLEOTIDE SEQUENCE [LARGE SCALE GENOMIC DNA]</scope>
    <source>
        <strain evidence="9 10">CNPSo 3008</strain>
    </source>
</reference>
<dbReference type="InterPro" id="IPR037165">
    <property type="entry name" value="AldOxase/xan_DH_Mopterin-bd_sf"/>
</dbReference>
<dbReference type="InterPro" id="IPR000674">
    <property type="entry name" value="Ald_Oxase/Xan_DH_a/b"/>
</dbReference>
<comment type="similarity">
    <text evidence="1">Belongs to the xanthine dehydrogenase family.</text>
</comment>
<dbReference type="InterPro" id="IPR016208">
    <property type="entry name" value="Ald_Oxase/xanthine_DH-like"/>
</dbReference>